<organism evidence="3 4">
    <name type="scientific">Candidatus Magasanikbacteria bacterium CG10_big_fil_rev_8_21_14_0_10_47_10</name>
    <dbReference type="NCBI Taxonomy" id="1974652"/>
    <lineage>
        <taxon>Bacteria</taxon>
        <taxon>Candidatus Magasanikiibacteriota</taxon>
    </lineage>
</organism>
<dbReference type="InterPro" id="IPR001296">
    <property type="entry name" value="Glyco_trans_1"/>
</dbReference>
<dbReference type="SUPFAM" id="SSF53756">
    <property type="entry name" value="UDP-Glycosyltransferase/glycogen phosphorylase"/>
    <property type="match status" value="1"/>
</dbReference>
<dbReference type="AlphaFoldDB" id="A0A2H0TPZ0"/>
<evidence type="ECO:0000313" key="3">
    <source>
        <dbReference type="EMBL" id="PIR74204.1"/>
    </source>
</evidence>
<evidence type="ECO:0000313" key="4">
    <source>
        <dbReference type="Proteomes" id="UP000230154"/>
    </source>
</evidence>
<feature type="domain" description="Glycosyltransferase subfamily 4-like N-terminal" evidence="2">
    <location>
        <begin position="14"/>
        <end position="225"/>
    </location>
</feature>
<protein>
    <recommendedName>
        <fullName evidence="5">Glycosyltransferase family 1 protein</fullName>
    </recommendedName>
</protein>
<comment type="caution">
    <text evidence="3">The sequence shown here is derived from an EMBL/GenBank/DDBJ whole genome shotgun (WGS) entry which is preliminary data.</text>
</comment>
<accession>A0A2H0TPZ0</accession>
<evidence type="ECO:0000259" key="2">
    <source>
        <dbReference type="Pfam" id="PF13439"/>
    </source>
</evidence>
<dbReference type="PANTHER" id="PTHR45947:SF13">
    <property type="entry name" value="TRANSFERASE"/>
    <property type="match status" value="1"/>
</dbReference>
<gene>
    <name evidence="3" type="ORF">COU35_04050</name>
</gene>
<dbReference type="Proteomes" id="UP000230154">
    <property type="component" value="Unassembled WGS sequence"/>
</dbReference>
<dbReference type="InterPro" id="IPR028098">
    <property type="entry name" value="Glyco_trans_4-like_N"/>
</dbReference>
<reference evidence="4" key="1">
    <citation type="submission" date="2017-09" db="EMBL/GenBank/DDBJ databases">
        <title>Depth-based differentiation of microbial function through sediment-hosted aquifers and enrichment of novel symbionts in the deep terrestrial subsurface.</title>
        <authorList>
            <person name="Probst A.J."/>
            <person name="Ladd B."/>
            <person name="Jarett J.K."/>
            <person name="Geller-Mcgrath D.E."/>
            <person name="Sieber C.M.K."/>
            <person name="Emerson J.B."/>
            <person name="Anantharaman K."/>
            <person name="Thomas B.C."/>
            <person name="Malmstrom R."/>
            <person name="Stieglmeier M."/>
            <person name="Klingl A."/>
            <person name="Woyke T."/>
            <person name="Ryan C.M."/>
            <person name="Banfield J.F."/>
        </authorList>
    </citation>
    <scope>NUCLEOTIDE SEQUENCE [LARGE SCALE GENOMIC DNA]</scope>
</reference>
<dbReference type="PANTHER" id="PTHR45947">
    <property type="entry name" value="SULFOQUINOVOSYL TRANSFERASE SQD2"/>
    <property type="match status" value="1"/>
</dbReference>
<dbReference type="Pfam" id="PF13439">
    <property type="entry name" value="Glyco_transf_4"/>
    <property type="match status" value="1"/>
</dbReference>
<dbReference type="Pfam" id="PF00534">
    <property type="entry name" value="Glycos_transf_1"/>
    <property type="match status" value="1"/>
</dbReference>
<dbReference type="EMBL" id="PFCB01000028">
    <property type="protein sequence ID" value="PIR74204.1"/>
    <property type="molecule type" value="Genomic_DNA"/>
</dbReference>
<feature type="domain" description="Glycosyl transferase family 1" evidence="1">
    <location>
        <begin position="231"/>
        <end position="383"/>
    </location>
</feature>
<sequence>MNILQVHKYYWPRDGATNYMLRLSDMLREQGHTVIPFSMRGKHNLPTPYSKFFVSEMDLAKPEAVGFADKIRYAGRMLYSFEAKKKMRRLLSVEDIDIAHVHNIYHHISPSIFGELKRKHIPIVMTLHDYKLICPNYSLFHHGAVHEEDCAGWYGTCVKNRCMKDSRVQSRIVRAEMIFHHKVMKFYEHAVDAFIAPSEFMMKLCVKYGWPKEKFVPIVHPVDTTTFSVSEKGGDYVAFVGRLSEEKGLDVLLDAAKQTADIPYVIIGDGPERKNIQARIKKERIHNIRLTGFESGERLRKLMDGARLFVVPSIWYENYPLSVLEPKAKAKVVIGTKIGGIPELLPADLLVEPGDATDLAKKIALWYGKSANERKKMGKTLRKEVVTVNDPEKHVRAIERLYDQTMTKMSFF</sequence>
<dbReference type="CDD" id="cd03801">
    <property type="entry name" value="GT4_PimA-like"/>
    <property type="match status" value="1"/>
</dbReference>
<evidence type="ECO:0008006" key="5">
    <source>
        <dbReference type="Google" id="ProtNLM"/>
    </source>
</evidence>
<proteinExistence type="predicted"/>
<name>A0A2H0TPZ0_9BACT</name>
<evidence type="ECO:0000259" key="1">
    <source>
        <dbReference type="Pfam" id="PF00534"/>
    </source>
</evidence>
<dbReference type="InterPro" id="IPR050194">
    <property type="entry name" value="Glycosyltransferase_grp1"/>
</dbReference>
<dbReference type="Gene3D" id="3.40.50.2000">
    <property type="entry name" value="Glycogen Phosphorylase B"/>
    <property type="match status" value="2"/>
</dbReference>
<dbReference type="GO" id="GO:0016757">
    <property type="term" value="F:glycosyltransferase activity"/>
    <property type="evidence" value="ECO:0007669"/>
    <property type="project" value="InterPro"/>
</dbReference>